<dbReference type="Proteomes" id="UP000192796">
    <property type="component" value="Unassembled WGS sequence"/>
</dbReference>
<dbReference type="AlphaFoldDB" id="A0A1V9FP64"/>
<comment type="caution">
    <text evidence="1">The sequence shown here is derived from an EMBL/GenBank/DDBJ whole genome shotgun (WGS) entry which is preliminary data.</text>
</comment>
<evidence type="ECO:0000313" key="1">
    <source>
        <dbReference type="EMBL" id="OQP60128.1"/>
    </source>
</evidence>
<gene>
    <name evidence="1" type="ORF">A3860_34840</name>
</gene>
<dbReference type="OrthoDB" id="1119824at2"/>
<reference evidence="1 2" key="1">
    <citation type="submission" date="2016-03" db="EMBL/GenBank/DDBJ databases">
        <title>Niastella vici sp. nov., isolated from farmland soil.</title>
        <authorList>
            <person name="Chen L."/>
            <person name="Wang D."/>
            <person name="Yang S."/>
            <person name="Wang G."/>
        </authorList>
    </citation>
    <scope>NUCLEOTIDE SEQUENCE [LARGE SCALE GENOMIC DNA]</scope>
    <source>
        <strain evidence="1 2">DJ57</strain>
    </source>
</reference>
<sequence length="125" mass="14642">MRTLEKDKEKELLGFFLPQGTLEYFDITHFVKDKEGLVLFLEEKNLPPAEYTGQTLHSKGFYPEVRVQDFPIRDNKVELSIKRRRWEVQGSGEIVSRNWDLVMKGARLTKEFALFLKDAFGRSSD</sequence>
<dbReference type="STRING" id="1703345.A3860_34840"/>
<keyword evidence="2" id="KW-1185">Reference proteome</keyword>
<protein>
    <submittedName>
        <fullName evidence="1">Transposase</fullName>
    </submittedName>
</protein>
<organism evidence="1 2">
    <name type="scientific">Niastella vici</name>
    <dbReference type="NCBI Taxonomy" id="1703345"/>
    <lineage>
        <taxon>Bacteria</taxon>
        <taxon>Pseudomonadati</taxon>
        <taxon>Bacteroidota</taxon>
        <taxon>Chitinophagia</taxon>
        <taxon>Chitinophagales</taxon>
        <taxon>Chitinophagaceae</taxon>
        <taxon>Niastella</taxon>
    </lineage>
</organism>
<accession>A0A1V9FP64</accession>
<proteinExistence type="predicted"/>
<name>A0A1V9FP64_9BACT</name>
<evidence type="ECO:0000313" key="2">
    <source>
        <dbReference type="Proteomes" id="UP000192796"/>
    </source>
</evidence>
<dbReference type="EMBL" id="LVYD01000066">
    <property type="protein sequence ID" value="OQP60128.1"/>
    <property type="molecule type" value="Genomic_DNA"/>
</dbReference>